<proteinExistence type="predicted"/>
<evidence type="ECO:0000256" key="1">
    <source>
        <dbReference type="SAM" id="MobiDB-lite"/>
    </source>
</evidence>
<feature type="non-terminal residue" evidence="2">
    <location>
        <position position="46"/>
    </location>
</feature>
<protein>
    <submittedName>
        <fullName evidence="2">Uncharacterized protein</fullName>
    </submittedName>
</protein>
<keyword evidence="3" id="KW-1185">Reference proteome</keyword>
<gene>
    <name evidence="2" type="ORF">HMPREF1979_00607</name>
</gene>
<accession>U1QUZ7</accession>
<feature type="region of interest" description="Disordered" evidence="1">
    <location>
        <begin position="1"/>
        <end position="46"/>
    </location>
</feature>
<dbReference type="AlphaFoldDB" id="U1QUZ7"/>
<organism evidence="2 3">
    <name type="scientific">Actinomyces johnsonii F0542</name>
    <dbReference type="NCBI Taxonomy" id="1321818"/>
    <lineage>
        <taxon>Bacteria</taxon>
        <taxon>Bacillati</taxon>
        <taxon>Actinomycetota</taxon>
        <taxon>Actinomycetes</taxon>
        <taxon>Actinomycetales</taxon>
        <taxon>Actinomycetaceae</taxon>
        <taxon>Actinomyces</taxon>
    </lineage>
</organism>
<dbReference type="EMBL" id="AWSE01000026">
    <property type="protein sequence ID" value="ERH25344.1"/>
    <property type="molecule type" value="Genomic_DNA"/>
</dbReference>
<evidence type="ECO:0000313" key="2">
    <source>
        <dbReference type="EMBL" id="ERH25344.1"/>
    </source>
</evidence>
<comment type="caution">
    <text evidence="2">The sequence shown here is derived from an EMBL/GenBank/DDBJ whole genome shotgun (WGS) entry which is preliminary data.</text>
</comment>
<reference evidence="2 3" key="1">
    <citation type="submission" date="2013-08" db="EMBL/GenBank/DDBJ databases">
        <authorList>
            <person name="Weinstock G."/>
            <person name="Sodergren E."/>
            <person name="Wylie T."/>
            <person name="Fulton L."/>
            <person name="Fulton R."/>
            <person name="Fronick C."/>
            <person name="O'Laughlin M."/>
            <person name="Godfrey J."/>
            <person name="Miner T."/>
            <person name="Herter B."/>
            <person name="Appelbaum E."/>
            <person name="Cordes M."/>
            <person name="Lek S."/>
            <person name="Wollam A."/>
            <person name="Pepin K.H."/>
            <person name="Palsikar V.B."/>
            <person name="Mitreva M."/>
            <person name="Wilson R.K."/>
        </authorList>
    </citation>
    <scope>NUCLEOTIDE SEQUENCE [LARGE SCALE GENOMIC DNA]</scope>
    <source>
        <strain evidence="2 3">F0542</strain>
    </source>
</reference>
<evidence type="ECO:0000313" key="3">
    <source>
        <dbReference type="Proteomes" id="UP000016536"/>
    </source>
</evidence>
<dbReference type="Proteomes" id="UP000016536">
    <property type="component" value="Unassembled WGS sequence"/>
</dbReference>
<name>U1QUZ7_9ACTO</name>
<dbReference type="HOGENOM" id="CLU_3192662_0_0_11"/>
<feature type="compositionally biased region" description="Basic and acidic residues" evidence="1">
    <location>
        <begin position="1"/>
        <end position="10"/>
    </location>
</feature>
<sequence length="46" mass="5022">MRECLKHQESCESASSASGPAATWPRSRTPRRSEPGSSPRPTPRPT</sequence>